<dbReference type="GO" id="GO:0016787">
    <property type="term" value="F:hydrolase activity"/>
    <property type="evidence" value="ECO:0007669"/>
    <property type="project" value="UniProtKB-KW"/>
</dbReference>
<dbReference type="Gene3D" id="3.40.50.1820">
    <property type="entry name" value="alpha/beta hydrolase"/>
    <property type="match status" value="1"/>
</dbReference>
<dbReference type="Gene3D" id="3.90.280.10">
    <property type="entry name" value="PEBP-like"/>
    <property type="match status" value="1"/>
</dbReference>
<dbReference type="SUPFAM" id="SSF49777">
    <property type="entry name" value="PEBP-like"/>
    <property type="match status" value="1"/>
</dbReference>
<dbReference type="AlphaFoldDB" id="A0A084ESG8"/>
<evidence type="ECO:0000256" key="3">
    <source>
        <dbReference type="SAM" id="SignalP"/>
    </source>
</evidence>
<feature type="signal peptide" evidence="3">
    <location>
        <begin position="1"/>
        <end position="25"/>
    </location>
</feature>
<dbReference type="Pfam" id="PF00135">
    <property type="entry name" value="COesterase"/>
    <property type="match status" value="1"/>
</dbReference>
<dbReference type="Pfam" id="PF01161">
    <property type="entry name" value="PBP"/>
    <property type="match status" value="1"/>
</dbReference>
<evidence type="ECO:0000313" key="6">
    <source>
        <dbReference type="Proteomes" id="UP000028534"/>
    </source>
</evidence>
<dbReference type="InterPro" id="IPR050309">
    <property type="entry name" value="Type-B_Carboxylest/Lipase"/>
</dbReference>
<protein>
    <submittedName>
        <fullName evidence="5">Carboxylesterase type B</fullName>
    </submittedName>
</protein>
<dbReference type="PROSITE" id="PS00122">
    <property type="entry name" value="CARBOXYLESTERASE_B_1"/>
    <property type="match status" value="1"/>
</dbReference>
<dbReference type="CDD" id="cd00865">
    <property type="entry name" value="PEBP_bact_arch"/>
    <property type="match status" value="1"/>
</dbReference>
<feature type="domain" description="Carboxylesterase type B" evidence="4">
    <location>
        <begin position="209"/>
        <end position="707"/>
    </location>
</feature>
<reference evidence="5 6" key="1">
    <citation type="submission" date="2014-03" db="EMBL/GenBank/DDBJ databases">
        <title>Genome sequence of Sphingobium yanoikuyae B1.</title>
        <authorList>
            <person name="Gan H.M."/>
            <person name="Gan H.Y."/>
            <person name="Savka M.A."/>
        </authorList>
    </citation>
    <scope>NUCLEOTIDE SEQUENCE [LARGE SCALE GENOMIC DNA]</scope>
    <source>
        <strain evidence="5 6">B1</strain>
    </source>
</reference>
<accession>A0A084ESG8</accession>
<dbReference type="eggNOG" id="COG2272">
    <property type="taxonomic scope" value="Bacteria"/>
</dbReference>
<dbReference type="InterPro" id="IPR005247">
    <property type="entry name" value="YbhB_YbcL/LppC-like"/>
</dbReference>
<dbReference type="PATRIC" id="fig|13690.10.peg.988"/>
<feature type="chain" id="PRO_5007236525" evidence="3">
    <location>
        <begin position="26"/>
        <end position="732"/>
    </location>
</feature>
<proteinExistence type="inferred from homology"/>
<evidence type="ECO:0000256" key="2">
    <source>
        <dbReference type="ARBA" id="ARBA00022801"/>
    </source>
</evidence>
<dbReference type="InterPro" id="IPR002018">
    <property type="entry name" value="CarbesteraseB"/>
</dbReference>
<keyword evidence="2" id="KW-0378">Hydrolase</keyword>
<evidence type="ECO:0000313" key="5">
    <source>
        <dbReference type="EMBL" id="KEZ20910.1"/>
    </source>
</evidence>
<evidence type="ECO:0000259" key="4">
    <source>
        <dbReference type="Pfam" id="PF00135"/>
    </source>
</evidence>
<dbReference type="ESTHER" id="sphya-a0a084esg8">
    <property type="family name" value="Carb_B_Bacteria"/>
</dbReference>
<organism evidence="5 6">
    <name type="scientific">Sphingobium yanoikuyae</name>
    <name type="common">Sphingomonas yanoikuyae</name>
    <dbReference type="NCBI Taxonomy" id="13690"/>
    <lineage>
        <taxon>Bacteria</taxon>
        <taxon>Pseudomonadati</taxon>
        <taxon>Pseudomonadota</taxon>
        <taxon>Alphaproteobacteria</taxon>
        <taxon>Sphingomonadales</taxon>
        <taxon>Sphingomonadaceae</taxon>
        <taxon>Sphingobium</taxon>
    </lineage>
</organism>
<dbReference type="eggNOG" id="COG1881">
    <property type="taxonomic scope" value="Bacteria"/>
</dbReference>
<dbReference type="InterPro" id="IPR008914">
    <property type="entry name" value="PEBP"/>
</dbReference>
<name>A0A084ESG8_SPHYA</name>
<dbReference type="InterPro" id="IPR029058">
    <property type="entry name" value="AB_hydrolase_fold"/>
</dbReference>
<dbReference type="PANTHER" id="PTHR11559">
    <property type="entry name" value="CARBOXYLESTERASE"/>
    <property type="match status" value="1"/>
</dbReference>
<comment type="similarity">
    <text evidence="1">Belongs to the type-B carboxylesterase/lipase family.</text>
</comment>
<dbReference type="Proteomes" id="UP000028534">
    <property type="component" value="Unassembled WGS sequence"/>
</dbReference>
<keyword evidence="3" id="KW-0732">Signal</keyword>
<dbReference type="InterPro" id="IPR036610">
    <property type="entry name" value="PEBP-like_sf"/>
</dbReference>
<gene>
    <name evidence="5" type="ORF">CP98_00951</name>
</gene>
<dbReference type="SUPFAM" id="SSF53474">
    <property type="entry name" value="alpha/beta-Hydrolases"/>
    <property type="match status" value="1"/>
</dbReference>
<dbReference type="InterPro" id="IPR019826">
    <property type="entry name" value="Carboxylesterase_B_AS"/>
</dbReference>
<dbReference type="RefSeq" id="WP_037517437.1">
    <property type="nucleotide sequence ID" value="NZ_JGVR01000003.1"/>
</dbReference>
<evidence type="ECO:0000256" key="1">
    <source>
        <dbReference type="ARBA" id="ARBA00005964"/>
    </source>
</evidence>
<sequence>MTLAHSRIALVSLAAMTLGIAGAMAQPMPTSIGHDRQLLIAAVDTGQPLQVTSPAFAADGDIPVSNTQYGDNRFPGLKWSAGPKGTRSYAVVMQGQLNPADPQAGTSIQLTLYNVPATTLSLPQAMATPPAGSLYGPNVHGATARYAGPHAHDRDRHAYHVQVFALDTVLTFDTPPSFAALKQAVQGHVLASGDLVGYSRKPATAPGPIRVETGLLTGAVGRDPSISVFRNIPYAAPPVGPLRWRAPAAPLAWDGVRNADRFGPACPQPGGEMAKGLEQSEDCLSLNIWTGAKPGDSEKRPVYVWIYGGGFIGGTGASPQFDGEALARKGVVVVTFNYRVGVLGFLATPELSRESGHDASGNYGLLDDIAALQWVQRNIAAFGGDPEKVTIGGQSAGAGSVGFLTLSPLAKGLFRAGIAQSHARYPRDTELRYLSVSWRPLKSAEAAGQDYAQAHGATSLADLRAMPWQKLIEGSATVDASVETGSDGKPPLFRPVVDGWVLPRNYWDSYRAGSQQPIAYVAGNNKDETGAVPETAFATLRASTTPPRAGMPQTSVTVVQFQAAARRKFGALADDFLTLYPARTDEEAALQNNASARDNSRISTWLWGTLWRKGNQQPLHTYFWTHAMPGPQHDLRGAFHGSEIPYAFDSLEAMPDVPWTAEDHRIADIMSSYWANIIKTGDPNGAALPAWPAYDPHRPQVMELGDDFGPIPVAPPEKIAFWQRFYATQPAW</sequence>
<comment type="caution">
    <text evidence="5">The sequence shown here is derived from an EMBL/GenBank/DDBJ whole genome shotgun (WGS) entry which is preliminary data.</text>
</comment>
<dbReference type="EMBL" id="JGVR01000003">
    <property type="protein sequence ID" value="KEZ20910.1"/>
    <property type="molecule type" value="Genomic_DNA"/>
</dbReference>